<dbReference type="SUPFAM" id="SSF48435">
    <property type="entry name" value="Bacterial muramidases"/>
    <property type="match status" value="1"/>
</dbReference>
<evidence type="ECO:0000256" key="2">
    <source>
        <dbReference type="ARBA" id="ARBA00009387"/>
    </source>
</evidence>
<reference evidence="5 6" key="1">
    <citation type="journal article" date="2014" name="Genome Announc.">
        <title>Draft Genome Sequence of Commensalibacter papalotli MX01, a Symbiont Identified from the Guts of Overwintering Monarch Butterflies.</title>
        <authorList>
            <person name="Servin-Garciduenas L.E."/>
            <person name="Sanchez-Quinto A."/>
            <person name="Martinez-Romero E."/>
        </authorList>
    </citation>
    <scope>NUCLEOTIDE SEQUENCE [LARGE SCALE GENOMIC DNA]</scope>
    <source>
        <strain evidence="6">MX-MONARCH01</strain>
    </source>
</reference>
<dbReference type="RefSeq" id="WP_051461832.1">
    <property type="nucleotide sequence ID" value="NZ_ATSX01000001.1"/>
</dbReference>
<dbReference type="Proteomes" id="UP000019250">
    <property type="component" value="Unassembled WGS sequence"/>
</dbReference>
<dbReference type="Gene3D" id="1.10.530.10">
    <property type="match status" value="1"/>
</dbReference>
<feature type="domain" description="Transglycosylase SLT" evidence="4">
    <location>
        <begin position="523"/>
        <end position="628"/>
    </location>
</feature>
<keyword evidence="3" id="KW-0732">Signal</keyword>
<dbReference type="PATRIC" id="fig|1208583.4.peg.702"/>
<dbReference type="SUPFAM" id="SSF53955">
    <property type="entry name" value="Lysozyme-like"/>
    <property type="match status" value="1"/>
</dbReference>
<dbReference type="PANTHER" id="PTHR37423">
    <property type="entry name" value="SOLUBLE LYTIC MUREIN TRANSGLYCOSYLASE-RELATED"/>
    <property type="match status" value="1"/>
</dbReference>
<proteinExistence type="inferred from homology"/>
<dbReference type="Gene3D" id="1.25.20.10">
    <property type="entry name" value="Bacterial muramidases"/>
    <property type="match status" value="1"/>
</dbReference>
<comment type="caution">
    <text evidence="5">The sequence shown here is derived from an EMBL/GenBank/DDBJ whole genome shotgun (WGS) entry which is preliminary data.</text>
</comment>
<evidence type="ECO:0000313" key="6">
    <source>
        <dbReference type="Proteomes" id="UP000019250"/>
    </source>
</evidence>
<dbReference type="GO" id="GO:0008933">
    <property type="term" value="F:peptidoglycan lytic transglycosylase activity"/>
    <property type="evidence" value="ECO:0007669"/>
    <property type="project" value="InterPro"/>
</dbReference>
<name>W7DNB6_9PROT</name>
<dbReference type="eggNOG" id="COG0741">
    <property type="taxonomic scope" value="Bacteria"/>
</dbReference>
<evidence type="ECO:0000256" key="1">
    <source>
        <dbReference type="ARBA" id="ARBA00007734"/>
    </source>
</evidence>
<dbReference type="InterPro" id="IPR000189">
    <property type="entry name" value="Transglyc_AS"/>
</dbReference>
<dbReference type="GO" id="GO:0004553">
    <property type="term" value="F:hydrolase activity, hydrolyzing O-glycosyl compounds"/>
    <property type="evidence" value="ECO:0007669"/>
    <property type="project" value="InterPro"/>
</dbReference>
<evidence type="ECO:0000259" key="4">
    <source>
        <dbReference type="Pfam" id="PF01464"/>
    </source>
</evidence>
<dbReference type="GO" id="GO:0042597">
    <property type="term" value="C:periplasmic space"/>
    <property type="evidence" value="ECO:0007669"/>
    <property type="project" value="InterPro"/>
</dbReference>
<dbReference type="InterPro" id="IPR008258">
    <property type="entry name" value="Transglycosylase_SLT_dom_1"/>
</dbReference>
<dbReference type="PROSITE" id="PS51257">
    <property type="entry name" value="PROKAR_LIPOPROTEIN"/>
    <property type="match status" value="1"/>
</dbReference>
<dbReference type="PANTHER" id="PTHR37423:SF2">
    <property type="entry name" value="MEMBRANE-BOUND LYTIC MUREIN TRANSGLYCOSYLASE C"/>
    <property type="match status" value="1"/>
</dbReference>
<dbReference type="CDD" id="cd13401">
    <property type="entry name" value="Slt70-like"/>
    <property type="match status" value="1"/>
</dbReference>
<dbReference type="InterPro" id="IPR008939">
    <property type="entry name" value="Lytic_TGlycosylase_superhlx_U"/>
</dbReference>
<dbReference type="InterPro" id="IPR023346">
    <property type="entry name" value="Lysozyme-like_dom_sf"/>
</dbReference>
<gene>
    <name evidence="5" type="ORF">COMX_03475</name>
</gene>
<dbReference type="OrthoDB" id="9815002at2"/>
<evidence type="ECO:0000256" key="3">
    <source>
        <dbReference type="ARBA" id="ARBA00022729"/>
    </source>
</evidence>
<protein>
    <submittedName>
        <fullName evidence="5">Soluble lytic murein transglycosylase</fullName>
    </submittedName>
</protein>
<accession>W7DNB6</accession>
<dbReference type="EMBL" id="ATSX01000001">
    <property type="protein sequence ID" value="EUK18777.1"/>
    <property type="molecule type" value="Genomic_DNA"/>
</dbReference>
<keyword evidence="6" id="KW-1185">Reference proteome</keyword>
<dbReference type="PROSITE" id="PS00922">
    <property type="entry name" value="TRANSGLYCOSYLASE"/>
    <property type="match status" value="1"/>
</dbReference>
<dbReference type="GO" id="GO:0016020">
    <property type="term" value="C:membrane"/>
    <property type="evidence" value="ECO:0007669"/>
    <property type="project" value="InterPro"/>
</dbReference>
<organism evidence="5 6">
    <name type="scientific">Commensalibacter papalotli</name>
    <name type="common">ex Servin-Garciduenas et al. 2014</name>
    <dbReference type="NCBI Taxonomy" id="1208583"/>
    <lineage>
        <taxon>Bacteria</taxon>
        <taxon>Pseudomonadati</taxon>
        <taxon>Pseudomonadota</taxon>
        <taxon>Alphaproteobacteria</taxon>
        <taxon>Acetobacterales</taxon>
        <taxon>Acetobacteraceae</taxon>
    </lineage>
</organism>
<dbReference type="GO" id="GO:0000270">
    <property type="term" value="P:peptidoglycan metabolic process"/>
    <property type="evidence" value="ECO:0007669"/>
    <property type="project" value="InterPro"/>
</dbReference>
<sequence>MNILTMKSFFNFTTILTVFSISIVGCSSNSNSVKSQPYAQTLSNTAPSSGIPQTFSEKNDVDDVGLSPNATVQQKVDLYLQLLQPNGGSTITYAQFIQENPSWPNRQVFIQKMQQALLTETDKNVIKSICENQSITTADALTFCAQQTQITNRLIQQAQYAWTHSITKLADAQQILTIFNNKLTARNQWERFNYLESYGYLAAASKQIQNLQPSEQKIASAILALRKQQPDAESLLSSLNSSDLKIPGLVYARLRWLRSQSRNDEAAKLWLETGFQVERNSDQKRFWIERNTLIRSLLDEGNIKTAFALASVEACNNDSCSADSSFLAGWILLRKLNKPLDSIGYFKKLTQASSVITTSRGYYWLGRAYQDMNNASSAQQAWQQAAQLPTTFYGQMAIAELENIHNGSVILNPSLISNAITKYLSNIKESSWSSSELNSFKNKELIQAAQILVSRNDFPHARPFLLAENKQSSSTIEQAMNASIANQMNLPEDAVMMARFAGAKGTILLKNGWPRPYAIPSSNLPEGLELGVMRQESSFDPKIVSPSNAYGLMQLLPSTAKEVAVQIGLPAKMGNPGNLIVPENNIKLGTAYLNKLMTRFNNVIPYTVAGYNGGPNRVQKWIVQYEDPSKGSDAQNQLIDWIEQIPYTETRNYVQRVIENTIIYQTSINK</sequence>
<evidence type="ECO:0000313" key="5">
    <source>
        <dbReference type="EMBL" id="EUK18777.1"/>
    </source>
</evidence>
<comment type="similarity">
    <text evidence="1">Belongs to the transglycosylase Slt family.</text>
</comment>
<dbReference type="Pfam" id="PF01464">
    <property type="entry name" value="SLT"/>
    <property type="match status" value="1"/>
</dbReference>
<dbReference type="AlphaFoldDB" id="W7DNB6"/>
<comment type="similarity">
    <text evidence="2">Belongs to the virb1 family.</text>
</comment>
<dbReference type="STRING" id="1208583.COMX_03475"/>